<evidence type="ECO:0000313" key="1">
    <source>
        <dbReference type="EMBL" id="SKC79918.1"/>
    </source>
</evidence>
<sequence>MSENPRLTVTLQQEQDFQFRVHFDGTAITDLLTDESEPLGQGLGPSPSLMLTTAIANCLSASLLFALRKFKNQPGPLVTTATTELVRNEQGRLRIGHVQVDIQLAEAAAAHASLERILAQFENFCTVTESVRHGVDVAVSIRDAEGVQLHGVARLGEAAGAAG</sequence>
<dbReference type="InterPro" id="IPR015946">
    <property type="entry name" value="KH_dom-like_a/b"/>
</dbReference>
<dbReference type="Gene3D" id="3.30.300.20">
    <property type="match status" value="1"/>
</dbReference>
<keyword evidence="2" id="KW-1185">Reference proteome</keyword>
<dbReference type="AlphaFoldDB" id="A0A1T5LWG6"/>
<reference evidence="1 2" key="1">
    <citation type="submission" date="2017-02" db="EMBL/GenBank/DDBJ databases">
        <authorList>
            <person name="Peterson S.W."/>
        </authorList>
    </citation>
    <scope>NUCLEOTIDE SEQUENCE [LARGE SCALE GENOMIC DNA]</scope>
    <source>
        <strain evidence="1 2">P15</strain>
    </source>
</reference>
<gene>
    <name evidence="1" type="ORF">SAMN06296058_3153</name>
</gene>
<name>A0A1T5LWG6_9GAMM</name>
<proteinExistence type="predicted"/>
<dbReference type="RefSeq" id="WP_079725532.1">
    <property type="nucleotide sequence ID" value="NZ_BMCL01000001.1"/>
</dbReference>
<dbReference type="SUPFAM" id="SSF82784">
    <property type="entry name" value="OsmC-like"/>
    <property type="match status" value="1"/>
</dbReference>
<accession>A0A1T5LWG6</accession>
<organism evidence="1 2">
    <name type="scientific">Pseudoxanthomonas indica</name>
    <dbReference type="NCBI Taxonomy" id="428993"/>
    <lineage>
        <taxon>Bacteria</taxon>
        <taxon>Pseudomonadati</taxon>
        <taxon>Pseudomonadota</taxon>
        <taxon>Gammaproteobacteria</taxon>
        <taxon>Lysobacterales</taxon>
        <taxon>Lysobacteraceae</taxon>
        <taxon>Pseudoxanthomonas</taxon>
    </lineage>
</organism>
<dbReference type="Proteomes" id="UP000190341">
    <property type="component" value="Unassembled WGS sequence"/>
</dbReference>
<evidence type="ECO:0000313" key="2">
    <source>
        <dbReference type="Proteomes" id="UP000190341"/>
    </source>
</evidence>
<dbReference type="EMBL" id="FUZV01000002">
    <property type="protein sequence ID" value="SKC79918.1"/>
    <property type="molecule type" value="Genomic_DNA"/>
</dbReference>
<dbReference type="InterPro" id="IPR036102">
    <property type="entry name" value="OsmC/Ohrsf"/>
</dbReference>
<dbReference type="OrthoDB" id="5297623at2"/>
<dbReference type="Pfam" id="PF02566">
    <property type="entry name" value="OsmC"/>
    <property type="match status" value="1"/>
</dbReference>
<protein>
    <submittedName>
        <fullName evidence="1">Uncharacterized OsmC-related protein</fullName>
    </submittedName>
</protein>
<dbReference type="STRING" id="428993.SAMN06296058_3153"/>
<dbReference type="InterPro" id="IPR003718">
    <property type="entry name" value="OsmC/Ohr_fam"/>
</dbReference>